<protein>
    <recommendedName>
        <fullName evidence="2">P2X purinoreceptor 7 intracellular domain-containing protein</fullName>
    </recommendedName>
</protein>
<reference evidence="3 4" key="1">
    <citation type="submission" date="2024-02" db="EMBL/GenBank/DDBJ databases">
        <authorList>
            <person name="Daric V."/>
            <person name="Darras S."/>
        </authorList>
    </citation>
    <scope>NUCLEOTIDE SEQUENCE [LARGE SCALE GENOMIC DNA]</scope>
</reference>
<dbReference type="EMBL" id="CAWYQH010000163">
    <property type="protein sequence ID" value="CAK8696782.1"/>
    <property type="molecule type" value="Genomic_DNA"/>
</dbReference>
<comment type="caution">
    <text evidence="3">The sequence shown here is derived from an EMBL/GenBank/DDBJ whole genome shotgun (WGS) entry which is preliminary data.</text>
</comment>
<evidence type="ECO:0000313" key="4">
    <source>
        <dbReference type="Proteomes" id="UP001642483"/>
    </source>
</evidence>
<keyword evidence="4" id="KW-1185">Reference proteome</keyword>
<dbReference type="PANTHER" id="PTHR36981:SF1">
    <property type="entry name" value="P2X PURINORECEPTOR 7 INTRACELLULAR DOMAIN-CONTAINING PROTEIN"/>
    <property type="match status" value="1"/>
</dbReference>
<feature type="domain" description="P2X purinoreceptor 7 intracellular" evidence="2">
    <location>
        <begin position="126"/>
        <end position="305"/>
    </location>
</feature>
<dbReference type="Proteomes" id="UP001642483">
    <property type="component" value="Unassembled WGS sequence"/>
</dbReference>
<organism evidence="3 4">
    <name type="scientific">Clavelina lepadiformis</name>
    <name type="common">Light-bulb sea squirt</name>
    <name type="synonym">Ascidia lepadiformis</name>
    <dbReference type="NCBI Taxonomy" id="159417"/>
    <lineage>
        <taxon>Eukaryota</taxon>
        <taxon>Metazoa</taxon>
        <taxon>Chordata</taxon>
        <taxon>Tunicata</taxon>
        <taxon>Ascidiacea</taxon>
        <taxon>Aplousobranchia</taxon>
        <taxon>Clavelinidae</taxon>
        <taxon>Clavelina</taxon>
    </lineage>
</organism>
<evidence type="ECO:0000259" key="2">
    <source>
        <dbReference type="Pfam" id="PF20478"/>
    </source>
</evidence>
<dbReference type="InterPro" id="IPR046815">
    <property type="entry name" value="P2RX7_C"/>
</dbReference>
<name>A0ABP0GYQ6_CLALP</name>
<accession>A0ABP0GYQ6</accession>
<evidence type="ECO:0000313" key="3">
    <source>
        <dbReference type="EMBL" id="CAK8696782.1"/>
    </source>
</evidence>
<gene>
    <name evidence="3" type="ORF">CVLEPA_LOCUS30102</name>
</gene>
<proteinExistence type="predicted"/>
<evidence type="ECO:0000256" key="1">
    <source>
        <dbReference type="SAM" id="MobiDB-lite"/>
    </source>
</evidence>
<feature type="region of interest" description="Disordered" evidence="1">
    <location>
        <begin position="19"/>
        <end position="39"/>
    </location>
</feature>
<dbReference type="PANTHER" id="PTHR36981">
    <property type="entry name" value="ZGC:195170"/>
    <property type="match status" value="1"/>
</dbReference>
<dbReference type="Pfam" id="PF20478">
    <property type="entry name" value="P2RX7_C"/>
    <property type="match status" value="1"/>
</dbReference>
<sequence length="327" mass="38220">MQSGDLNGKRSEDYIIPDDISKTADEGPTQPLLPSYPKTPFGNSKSRARSFCSNWYERFAWLEYSIFFDRAYCFACRHFGRDKNEDDSEEVKIKKKKRIVSLYATVGFDQWAKALERMQKHDFTAIHMEANKSWLDHVQNNIQNPELDQEFSEFLNEEKDEKRWPKRKLSHPIKQPVNTQDDVQDKCPCWCSCKACVITKRAHEHVCCDDIPEVKAKLYMADSTLNCITEHPGFASVCLNPWVLQVAYYHHKQESNEAIVMEVHEKYRYIAYCQFVRWCWGYLQKDLHIPLPSCVVSRIKTAFHVASKNSYPSLDDLPCSPLWQNNG</sequence>